<dbReference type="SUPFAM" id="SSF52777">
    <property type="entry name" value="CoA-dependent acyltransferases"/>
    <property type="match status" value="4"/>
</dbReference>
<keyword evidence="3" id="KW-0436">Ligase</keyword>
<keyword evidence="1" id="KW-0596">Phosphopantetheine</keyword>
<evidence type="ECO:0000313" key="8">
    <source>
        <dbReference type="Proteomes" id="UP000316270"/>
    </source>
</evidence>
<dbReference type="SUPFAM" id="SSF47336">
    <property type="entry name" value="ACP-like"/>
    <property type="match status" value="2"/>
</dbReference>
<feature type="domain" description="Carrier" evidence="6">
    <location>
        <begin position="773"/>
        <end position="849"/>
    </location>
</feature>
<dbReference type="FunFam" id="3.30.559.30:FF:000003">
    <property type="entry name" value="Nonribosomal peptide synthase SidD"/>
    <property type="match status" value="1"/>
</dbReference>
<feature type="domain" description="Carrier" evidence="6">
    <location>
        <begin position="1564"/>
        <end position="1640"/>
    </location>
</feature>
<dbReference type="Gene3D" id="3.40.50.12780">
    <property type="entry name" value="N-terminal domain of ligase-like"/>
    <property type="match status" value="2"/>
</dbReference>
<comment type="similarity">
    <text evidence="5">Belongs to the NRP synthetase family.</text>
</comment>
<dbReference type="Gene3D" id="3.30.300.30">
    <property type="match status" value="2"/>
</dbReference>
<dbReference type="InterPro" id="IPR001242">
    <property type="entry name" value="Condensation_dom"/>
</dbReference>
<proteinExistence type="inferred from homology"/>
<dbReference type="STRING" id="50376.A0A517L1N7"/>
<dbReference type="InterPro" id="IPR006162">
    <property type="entry name" value="Ppantetheine_attach_site"/>
</dbReference>
<dbReference type="GO" id="GO:0044550">
    <property type="term" value="P:secondary metabolite biosynthetic process"/>
    <property type="evidence" value="ECO:0007669"/>
    <property type="project" value="TreeGrafter"/>
</dbReference>
<dbReference type="InterPro" id="IPR042099">
    <property type="entry name" value="ANL_N_sf"/>
</dbReference>
<dbReference type="CDD" id="cd19545">
    <property type="entry name" value="FUM14_C_NRPS-like"/>
    <property type="match status" value="1"/>
</dbReference>
<dbReference type="Pfam" id="PF00550">
    <property type="entry name" value="PP-binding"/>
    <property type="match status" value="2"/>
</dbReference>
<dbReference type="InterPro" id="IPR020806">
    <property type="entry name" value="PKS_PP-bd"/>
</dbReference>
<dbReference type="GO" id="GO:0008610">
    <property type="term" value="P:lipid biosynthetic process"/>
    <property type="evidence" value="ECO:0007669"/>
    <property type="project" value="UniProtKB-ARBA"/>
</dbReference>
<dbReference type="Pfam" id="PF00668">
    <property type="entry name" value="Condensation"/>
    <property type="match status" value="2"/>
</dbReference>
<dbReference type="FunFam" id="3.40.50.12780:FF:000014">
    <property type="entry name" value="Nonribosomal peptide synthetase 1"/>
    <property type="match status" value="1"/>
</dbReference>
<dbReference type="GO" id="GO:0043041">
    <property type="term" value="P:amino acid activation for nonribosomal peptide biosynthetic process"/>
    <property type="evidence" value="ECO:0007669"/>
    <property type="project" value="TreeGrafter"/>
</dbReference>
<dbReference type="Proteomes" id="UP000316270">
    <property type="component" value="Chromosome 3"/>
</dbReference>
<dbReference type="InterPro" id="IPR045851">
    <property type="entry name" value="AMP-bd_C_sf"/>
</dbReference>
<dbReference type="NCBIfam" id="TIGR01733">
    <property type="entry name" value="AA-adenyl-dom"/>
    <property type="match status" value="1"/>
</dbReference>
<dbReference type="CDD" id="cd19542">
    <property type="entry name" value="CT_NRPS-like"/>
    <property type="match status" value="1"/>
</dbReference>
<dbReference type="PROSITE" id="PS00455">
    <property type="entry name" value="AMP_BINDING"/>
    <property type="match status" value="1"/>
</dbReference>
<dbReference type="FunFam" id="3.30.559.10:FF:000034">
    <property type="entry name" value="Nonribosomal peptide synthase sidD"/>
    <property type="match status" value="1"/>
</dbReference>
<dbReference type="CDD" id="cd05918">
    <property type="entry name" value="A_NRPS_SidN3_like"/>
    <property type="match status" value="1"/>
</dbReference>
<dbReference type="OrthoDB" id="416786at2759"/>
<dbReference type="InterPro" id="IPR010071">
    <property type="entry name" value="AA_adenyl_dom"/>
</dbReference>
<dbReference type="InterPro" id="IPR009081">
    <property type="entry name" value="PP-bd_ACP"/>
</dbReference>
<protein>
    <submittedName>
        <fullName evidence="7">Nonribosomal peptide synthetase 4</fullName>
    </submittedName>
</protein>
<dbReference type="Gene3D" id="3.30.559.30">
    <property type="entry name" value="Nonribosomal peptide synthetase, condensation domain"/>
    <property type="match status" value="2"/>
</dbReference>
<dbReference type="InterPro" id="IPR023213">
    <property type="entry name" value="CAT-like_dom_sf"/>
</dbReference>
<name>A0A517L1N7_9PEZI</name>
<dbReference type="GO" id="GO:0005737">
    <property type="term" value="C:cytoplasm"/>
    <property type="evidence" value="ECO:0007669"/>
    <property type="project" value="TreeGrafter"/>
</dbReference>
<dbReference type="Gene3D" id="3.30.559.10">
    <property type="entry name" value="Chloramphenicol acetyltransferase-like domain"/>
    <property type="match status" value="2"/>
</dbReference>
<dbReference type="PANTHER" id="PTHR45527:SF3">
    <property type="entry name" value="SIDEROPHORE SYNTHETASE (EUROFUNG)"/>
    <property type="match status" value="1"/>
</dbReference>
<dbReference type="PANTHER" id="PTHR45527">
    <property type="entry name" value="NONRIBOSOMAL PEPTIDE SYNTHETASE"/>
    <property type="match status" value="1"/>
</dbReference>
<dbReference type="SMART" id="SM00823">
    <property type="entry name" value="PKS_PP"/>
    <property type="match status" value="2"/>
</dbReference>
<dbReference type="Pfam" id="PF00501">
    <property type="entry name" value="AMP-binding"/>
    <property type="match status" value="1"/>
</dbReference>
<dbReference type="Gene3D" id="1.10.1200.10">
    <property type="entry name" value="ACP-like"/>
    <property type="match status" value="2"/>
</dbReference>
<dbReference type="FunFam" id="3.30.300.30:FF:000015">
    <property type="entry name" value="Nonribosomal peptide synthase SidD"/>
    <property type="match status" value="1"/>
</dbReference>
<dbReference type="PROSITE" id="PS50075">
    <property type="entry name" value="CARRIER"/>
    <property type="match status" value="2"/>
</dbReference>
<evidence type="ECO:0000256" key="5">
    <source>
        <dbReference type="ARBA" id="ARBA00029454"/>
    </source>
</evidence>
<keyword evidence="8" id="KW-1185">Reference proteome</keyword>
<evidence type="ECO:0000259" key="6">
    <source>
        <dbReference type="PROSITE" id="PS50075"/>
    </source>
</evidence>
<sequence length="2106" mass="232747">MGSIDPDGSYNIIRSRNDSLEVPFVQRAGNDAFRDFEIDGLKSRQSNIREEIVLLAWLLALIRTREDGHADFSWGYKNQEDVFEMSLASNDLIMSDVVSEQKDSIGELAQTFSHHIMRVAQSSGEAYSNPVSLLLCSGLCSNAVGEGRYEGLIYLEVQLRSEYLRIRPVWQSSDVLGRSVTRHIENLVEMVKFGVENPDATIDDCARPTPRDLDEIWGWNHLLPSSYNFCMHDMVAEQAQRYPDKIAIDSWDGSLTYAQVEHYSALVACSLKNMGVELHDIVPVCFEKSRWTIVAVLAAMKSGATFVLMDPSLPLARLQNMAAQVKAKLMVTSRKQNDLSASILPNGSFLVVSSETFANLSDFGIVTNLPSVPPSSLMYIIFTSGSTGTPKGVQLSHRTYTSSAIPRAQAVGYMENSRVLDFASYAFDVSIDSMLLTLSHGGCLCIPSDEDRLNDINSAIRDMKINYAGLTPSLARILDADVISSLDALGLGGEAVSARDANFWGQDTRIVIGYGPCECTIGCTINSSAATGRDYISIGSGNGAAMWIVDPDDHDLLMPVGAVGELLVEGPIVGQGYLNDPEKTAAAFIEDPKWLNAGHQNYAGRRGRLYKTGDLGRYDLDGSGGIVFVGRKDSQVKLRGQRVELGEIESQLKSTLPSDINVVAEVIIPQESGGQATLVAFIAFQSKKGHQQIDIEPFQLSDEMQRILSDTDAELTKVLPRYMVPNAYIPINHIPTLVSSKTDRKRLKLYGTTVNLRNLGKDTVSTRLTNGDSKLTDVESRLREAWSEVLKLEANDIHAENNFFALGGDSLAAMRLVSACRARGLDLSVANTFGNPSLAAMASTVHDSSASARIPVQSFSMINRDARSACIEAAQACETEAASVQDIYPCTPTQESLFTFSLKSVKAYVAQRVACIPSEIRIETWQKAWEDVVAANGILRTRLAQLQEPGLQQVVLDEKISWKYSSDLSQYLENDGSERMELGHNLARYAIVDDFDGKRYMVWTIHHVLYDGWSEPLILQQVSKALQISQIGHVEKAAEMKEFVKWMSDTSETAMQEFWRQELSGATGPQFPHLPSRDYLPTPDITIEQQVPLKITAGFPYTLGTLIRGAWALVASQYTDSDDVVFGETLTGRDIALPGVESIVGPLNATIPIRIKIDRKISINDYLATIQQSMSRRTPYQHMGWQYIRRVSQDAQHACEAPTGLVIQPESDYIGDELGFPTGDAVREASHFNPYPLMIACGIHKGGFRVCANFDSKLVEIRQMERILAQLDHACFQLTSDLSKKLNEVSCVPEAELNQIWRWNRNPPMSWDESSNTLRAEAAAKEGTIYPNAVVPWVCDPRNSALLSPMGCVGELWLETNFLPKETKDFSPWLIAGSSTCPGRRGHIRSTGDLVRLQEDGSLVFVRRKDDMLAIQGHAVNTAELNVHLEQYLPQNRAALAVVEDQLLVLVEQPHQDGEGVEILSKSCELVDTRSDGVTFKIVIRSVVSSSVIASLKRLDKFIRDSLPPYLLPSAYVVVDQLPSADTQSVDSPLNELASKIPPHIMTQLRDCMTQAWTKISSRTTSTASEDILRSSWAKLLRLSPEQIDVDDNFFRLGGDSVLAMKLVATLRKQRHILTVADIFQNMRLGDAAKVLKVAQAVEEEAPVYKPFSLLGQIDVSTFLSDYIQPRLANPDWVVQDVLPVTDSQALDVRGTVQAPRTSAQYTTLYFDSSIDRQKLFGACRELVKRHDILRTVFIEHETTFLQVVLKELDATIDTHEADKSLEESVTNFCKSDAESNFQLGSSFLRLLSVEGTDGHGCLAIGLSHAQYDGIVLPRLLQDLENLYAGKSIITAAEPFSSYLARIHDEETQKEAMTYWKKTLDGSSLSILTGPSLRPTSKSTFQKQPVNIAHLPQEITTANLLTASWALVLSRRLQKPDVTFGNITSGRTINSTYLENIMGPCYQFTPVRIPIHPSWSAKHLLEFVRKQTAESAAHDFLGFSQIARECTQWPLDGKTSFFDSVVHHQDVIEESETMPFAGTECKVDLLNPYGDSGSPLKVVSYIRGGETYVGIVGMESDELFVASVLEELVATVEELAKCSEDVLELGLAKVEGSGEVEGVGRV</sequence>
<keyword evidence="4" id="KW-0677">Repeat</keyword>
<dbReference type="InterPro" id="IPR036736">
    <property type="entry name" value="ACP-like_sf"/>
</dbReference>
<organism evidence="7 8">
    <name type="scientific">Venturia effusa</name>
    <dbReference type="NCBI Taxonomy" id="50376"/>
    <lineage>
        <taxon>Eukaryota</taxon>
        <taxon>Fungi</taxon>
        <taxon>Dikarya</taxon>
        <taxon>Ascomycota</taxon>
        <taxon>Pezizomycotina</taxon>
        <taxon>Dothideomycetes</taxon>
        <taxon>Pleosporomycetidae</taxon>
        <taxon>Venturiales</taxon>
        <taxon>Venturiaceae</taxon>
        <taxon>Venturia</taxon>
    </lineage>
</organism>
<evidence type="ECO:0000256" key="1">
    <source>
        <dbReference type="ARBA" id="ARBA00022450"/>
    </source>
</evidence>
<evidence type="ECO:0000256" key="4">
    <source>
        <dbReference type="ARBA" id="ARBA00022737"/>
    </source>
</evidence>
<keyword evidence="2" id="KW-0597">Phosphoprotein</keyword>
<evidence type="ECO:0000256" key="3">
    <source>
        <dbReference type="ARBA" id="ARBA00022598"/>
    </source>
</evidence>
<dbReference type="Pfam" id="PF24895">
    <property type="entry name" value="SIDD_N"/>
    <property type="match status" value="1"/>
</dbReference>
<dbReference type="PROSITE" id="PS00012">
    <property type="entry name" value="PHOSPHOPANTETHEINE"/>
    <property type="match status" value="1"/>
</dbReference>
<dbReference type="GO" id="GO:0031177">
    <property type="term" value="F:phosphopantetheine binding"/>
    <property type="evidence" value="ECO:0007669"/>
    <property type="project" value="InterPro"/>
</dbReference>
<dbReference type="EMBL" id="CP042187">
    <property type="protein sequence ID" value="QDS69526.1"/>
    <property type="molecule type" value="Genomic_DNA"/>
</dbReference>
<evidence type="ECO:0000313" key="7">
    <source>
        <dbReference type="EMBL" id="QDS69526.1"/>
    </source>
</evidence>
<reference evidence="7 8" key="1">
    <citation type="submission" date="2019-07" db="EMBL/GenBank/DDBJ databases">
        <title>Finished genome of Venturia effusa.</title>
        <authorList>
            <person name="Young C.A."/>
            <person name="Cox M.P."/>
            <person name="Ganley A.R.D."/>
            <person name="David W.J."/>
        </authorList>
    </citation>
    <scope>NUCLEOTIDE SEQUENCE [LARGE SCALE GENOMIC DNA]</scope>
    <source>
        <strain evidence="8">albino</strain>
    </source>
</reference>
<dbReference type="InterPro" id="IPR000873">
    <property type="entry name" value="AMP-dep_synth/lig_dom"/>
</dbReference>
<gene>
    <name evidence="7" type="primary">NRPS4</name>
    <name evidence="7" type="ORF">FKW77_007506</name>
</gene>
<dbReference type="FunFam" id="1.10.1200.10:FF:000005">
    <property type="entry name" value="Nonribosomal peptide synthetase 1"/>
    <property type="match status" value="2"/>
</dbReference>
<dbReference type="InterPro" id="IPR056896">
    <property type="entry name" value="SIDD_N"/>
</dbReference>
<dbReference type="InterPro" id="IPR020845">
    <property type="entry name" value="AMP-binding_CS"/>
</dbReference>
<dbReference type="SUPFAM" id="SSF56801">
    <property type="entry name" value="Acetyl-CoA synthetase-like"/>
    <property type="match status" value="2"/>
</dbReference>
<evidence type="ECO:0000256" key="2">
    <source>
        <dbReference type="ARBA" id="ARBA00022553"/>
    </source>
</evidence>
<accession>A0A517L1N7</accession>
<dbReference type="GO" id="GO:0016874">
    <property type="term" value="F:ligase activity"/>
    <property type="evidence" value="ECO:0007669"/>
    <property type="project" value="UniProtKB-KW"/>
</dbReference>